<sequence length="73" mass="8517">MKPRLDSEFEPLRGKLLELITYNVSQHSILSYRKAQTARTQNFALYGSLGKNLYFVFHRSQSSVPPRLWIGFL</sequence>
<dbReference type="AlphaFoldDB" id="A0A097ESE4"/>
<protein>
    <submittedName>
        <fullName evidence="1">Uncharacterized protein</fullName>
    </submittedName>
</protein>
<proteinExistence type="predicted"/>
<reference evidence="1 2" key="2">
    <citation type="journal article" date="2014" name="Emerg. Microbes Infect.">
        <title>Potential impact on kidney infection: a whole-genome analysis of Leptospira santarosai serovar Shermani.</title>
        <authorList>
            <person name="Chou L.F."/>
            <person name="Chen T.W."/>
            <person name="Ko Y.C."/>
            <person name="Pan M.J."/>
            <person name="Tian Y.C."/>
            <person name="Chiu C.H."/>
            <person name="Tang P."/>
            <person name="Hung C.C."/>
            <person name="Yang C.W."/>
        </authorList>
    </citation>
    <scope>NUCLEOTIDE SEQUENCE</scope>
    <source>
        <strain evidence="1 2">LT 821</strain>
    </source>
</reference>
<organism evidence="1 2">
    <name type="scientific">Leptospira santarosai serovar Shermani str. LT 821</name>
    <dbReference type="NCBI Taxonomy" id="758847"/>
    <lineage>
        <taxon>Bacteria</taxon>
        <taxon>Pseudomonadati</taxon>
        <taxon>Spirochaetota</taxon>
        <taxon>Spirochaetia</taxon>
        <taxon>Leptospirales</taxon>
        <taxon>Leptospiraceae</taxon>
        <taxon>Leptospira</taxon>
    </lineage>
</organism>
<evidence type="ECO:0000313" key="2">
    <source>
        <dbReference type="Proteomes" id="UP000035800"/>
    </source>
</evidence>
<dbReference type="STRING" id="758847.LSS_21255"/>
<dbReference type="Proteomes" id="UP000035800">
    <property type="component" value="Chromosome I"/>
</dbReference>
<reference evidence="1 2" key="1">
    <citation type="journal article" date="2012" name="Gene">
        <title>Sequence of Leptospira santarosai serovar Shermani genome and prediction of virulence-associated genes.</title>
        <authorList>
            <person name="Chou L.F."/>
            <person name="Chen Y.T."/>
            <person name="Lu C.W."/>
            <person name="Ko Y.C."/>
            <person name="Tang C.Y."/>
            <person name="Pan M.J."/>
            <person name="Tian Y.C."/>
            <person name="Chiu C.H."/>
            <person name="Hung C.C."/>
            <person name="Yang C.W."/>
        </authorList>
    </citation>
    <scope>NUCLEOTIDE SEQUENCE [LARGE SCALE GENOMIC DNA]</scope>
    <source>
        <strain evidence="1">LT 821</strain>
    </source>
</reference>
<name>A0A097ESE4_9LEPT</name>
<dbReference type="KEGG" id="lst:LSS_21255"/>
<accession>A0A097ESE4</accession>
<dbReference type="EMBL" id="CP006694">
    <property type="protein sequence ID" value="AIT10858.1"/>
    <property type="molecule type" value="Genomic_DNA"/>
</dbReference>
<gene>
    <name evidence="1" type="ORF">LSS_21255</name>
</gene>
<evidence type="ECO:0000313" key="1">
    <source>
        <dbReference type="EMBL" id="AIT10858.1"/>
    </source>
</evidence>